<keyword evidence="2" id="KW-1185">Reference proteome</keyword>
<dbReference type="Gene3D" id="2.40.128.410">
    <property type="match status" value="1"/>
</dbReference>
<dbReference type="AlphaFoldDB" id="A0A133QQK4"/>
<reference evidence="2" key="1">
    <citation type="submission" date="2016-01" db="EMBL/GenBank/DDBJ databases">
        <authorList>
            <person name="Mitreva M."/>
            <person name="Pepin K.H."/>
            <person name="Mihindukulasuriya K.A."/>
            <person name="Fulton R."/>
            <person name="Fronick C."/>
            <person name="O'Laughlin M."/>
            <person name="Miner T."/>
            <person name="Herter B."/>
            <person name="Rosa B.A."/>
            <person name="Cordes M."/>
            <person name="Tomlinson C."/>
            <person name="Wollam A."/>
            <person name="Palsikar V.B."/>
            <person name="Mardis E.R."/>
            <person name="Wilson R.K."/>
        </authorList>
    </citation>
    <scope>NUCLEOTIDE SEQUENCE [LARGE SCALE GENOMIC DNA]</scope>
    <source>
        <strain evidence="2">MJR7716</strain>
    </source>
</reference>
<evidence type="ECO:0000313" key="1">
    <source>
        <dbReference type="EMBL" id="KXA45151.1"/>
    </source>
</evidence>
<dbReference type="STRING" id="28128.HMPREF3226_00118"/>
<proteinExistence type="predicted"/>
<sequence>MRKIILLLFAVAILMGCATTYYDSEGNSVPKEQMAMLKAKAVRAHLQDRRYRVFVDRVYPMRGPSYPLRDDWGIEVSGDSVGLFLPYFGRVFQVPYGKGLGLNLVSPLDSYEEETIKDGVRVTMRTHSEVESFLIVMEAYNNATVDLTVSPSGREIIRFSGEMQLNDVFRIVQK</sequence>
<dbReference type="Proteomes" id="UP000070533">
    <property type="component" value="Unassembled WGS sequence"/>
</dbReference>
<dbReference type="PATRIC" id="fig|28128.5.peg.117"/>
<dbReference type="Pfam" id="PF14059">
    <property type="entry name" value="DUF4251"/>
    <property type="match status" value="1"/>
</dbReference>
<dbReference type="RefSeq" id="WP_060939968.1">
    <property type="nucleotide sequence ID" value="NZ_KQ957185.1"/>
</dbReference>
<evidence type="ECO:0000313" key="2">
    <source>
        <dbReference type="Proteomes" id="UP000070533"/>
    </source>
</evidence>
<evidence type="ECO:0008006" key="3">
    <source>
        <dbReference type="Google" id="ProtNLM"/>
    </source>
</evidence>
<protein>
    <recommendedName>
        <fullName evidence="3">DUF4251 domain-containing protein</fullName>
    </recommendedName>
</protein>
<dbReference type="PROSITE" id="PS51257">
    <property type="entry name" value="PROKAR_LIPOPROTEIN"/>
    <property type="match status" value="1"/>
</dbReference>
<comment type="caution">
    <text evidence="1">The sequence shown here is derived from an EMBL/GenBank/DDBJ whole genome shotgun (WGS) entry which is preliminary data.</text>
</comment>
<gene>
    <name evidence="1" type="ORF">HMPREF3226_00118</name>
</gene>
<organism evidence="1 2">
    <name type="scientific">Prevotella corporis</name>
    <dbReference type="NCBI Taxonomy" id="28128"/>
    <lineage>
        <taxon>Bacteria</taxon>
        <taxon>Pseudomonadati</taxon>
        <taxon>Bacteroidota</taxon>
        <taxon>Bacteroidia</taxon>
        <taxon>Bacteroidales</taxon>
        <taxon>Prevotellaceae</taxon>
        <taxon>Prevotella</taxon>
    </lineage>
</organism>
<name>A0A133QQK4_9BACT</name>
<dbReference type="InterPro" id="IPR025347">
    <property type="entry name" value="DUF4251"/>
</dbReference>
<dbReference type="EMBL" id="LRQG01000002">
    <property type="protein sequence ID" value="KXA45151.1"/>
    <property type="molecule type" value="Genomic_DNA"/>
</dbReference>
<accession>A0A133QQK4</accession>
<dbReference type="OrthoDB" id="1097715at2"/>